<dbReference type="EMBL" id="CP040396">
    <property type="protein sequence ID" value="QCT01712.1"/>
    <property type="molecule type" value="Genomic_DNA"/>
</dbReference>
<proteinExistence type="predicted"/>
<evidence type="ECO:0000313" key="1">
    <source>
        <dbReference type="EMBL" id="QCT01712.1"/>
    </source>
</evidence>
<name>A0A4P8XGV0_9BACL</name>
<reference evidence="1 2" key="1">
    <citation type="submission" date="2019-05" db="EMBL/GenBank/DDBJ databases">
        <authorList>
            <person name="Chen C."/>
        </authorList>
    </citation>
    <scope>NUCLEOTIDE SEQUENCE [LARGE SCALE GENOMIC DNA]</scope>
    <source>
        <strain evidence="1 2">HB172198</strain>
    </source>
</reference>
<dbReference type="KEGG" id="palo:E6C60_0994"/>
<sequence length="65" mass="7219">MNLFKNKVGLIVPVVALLVIFVFSLTLFPSAKVQPFQLPVALVNEDEGFQLPNQPEMNMGSTMVR</sequence>
<dbReference type="Proteomes" id="UP000300879">
    <property type="component" value="Chromosome"/>
</dbReference>
<organism evidence="1 2">
    <name type="scientific">Paenibacillus algicola</name>
    <dbReference type="NCBI Taxonomy" id="2565926"/>
    <lineage>
        <taxon>Bacteria</taxon>
        <taxon>Bacillati</taxon>
        <taxon>Bacillota</taxon>
        <taxon>Bacilli</taxon>
        <taxon>Bacillales</taxon>
        <taxon>Paenibacillaceae</taxon>
        <taxon>Paenibacillus</taxon>
    </lineage>
</organism>
<protein>
    <submittedName>
        <fullName evidence="1">Uncharacterized protein</fullName>
    </submittedName>
</protein>
<accession>A0A4P8XGV0</accession>
<gene>
    <name evidence="1" type="ORF">E6C60_0994</name>
</gene>
<dbReference type="AlphaFoldDB" id="A0A4P8XGV0"/>
<keyword evidence="2" id="KW-1185">Reference proteome</keyword>
<evidence type="ECO:0000313" key="2">
    <source>
        <dbReference type="Proteomes" id="UP000300879"/>
    </source>
</evidence>